<evidence type="ECO:0000256" key="6">
    <source>
        <dbReference type="ARBA" id="ARBA00023136"/>
    </source>
</evidence>
<dbReference type="OrthoDB" id="6612291at2759"/>
<proteinExistence type="inferred from homology"/>
<feature type="transmembrane region" description="Helical" evidence="9">
    <location>
        <begin position="333"/>
        <end position="355"/>
    </location>
</feature>
<feature type="transmembrane region" description="Helical" evidence="9">
    <location>
        <begin position="429"/>
        <end position="448"/>
    </location>
</feature>
<keyword evidence="3 7" id="KW-0813">Transport</keyword>
<feature type="transmembrane region" description="Helical" evidence="9">
    <location>
        <begin position="143"/>
        <end position="161"/>
    </location>
</feature>
<feature type="transmembrane region" description="Helical" evidence="9">
    <location>
        <begin position="49"/>
        <end position="74"/>
    </location>
</feature>
<dbReference type="InterPro" id="IPR005829">
    <property type="entry name" value="Sugar_transporter_CS"/>
</dbReference>
<evidence type="ECO:0000256" key="9">
    <source>
        <dbReference type="SAM" id="Phobius"/>
    </source>
</evidence>
<evidence type="ECO:0000256" key="8">
    <source>
        <dbReference type="SAM" id="MobiDB-lite"/>
    </source>
</evidence>
<dbReference type="Gene3D" id="1.20.1250.20">
    <property type="entry name" value="MFS general substrate transporter like domains"/>
    <property type="match status" value="1"/>
</dbReference>
<dbReference type="GO" id="GO:0016020">
    <property type="term" value="C:membrane"/>
    <property type="evidence" value="ECO:0007669"/>
    <property type="project" value="UniProtKB-SubCell"/>
</dbReference>
<feature type="transmembrane region" description="Helical" evidence="9">
    <location>
        <begin position="305"/>
        <end position="326"/>
    </location>
</feature>
<gene>
    <name evidence="11" type="ORF">BS50DRAFT_663251</name>
</gene>
<feature type="transmembrane region" description="Helical" evidence="9">
    <location>
        <begin position="361"/>
        <end position="386"/>
    </location>
</feature>
<dbReference type="PRINTS" id="PR00171">
    <property type="entry name" value="SUGRTRNSPORT"/>
</dbReference>
<feature type="compositionally biased region" description="Basic and acidic residues" evidence="8">
    <location>
        <begin position="481"/>
        <end position="525"/>
    </location>
</feature>
<evidence type="ECO:0000256" key="1">
    <source>
        <dbReference type="ARBA" id="ARBA00004141"/>
    </source>
</evidence>
<dbReference type="Pfam" id="PF00083">
    <property type="entry name" value="Sugar_tr"/>
    <property type="match status" value="1"/>
</dbReference>
<dbReference type="PANTHER" id="PTHR48022:SF28">
    <property type="entry name" value="MAJOR FACILITATOR SUPERFAMILY (MFS) PROFILE DOMAIN-CONTAINING PROTEIN-RELATED"/>
    <property type="match status" value="1"/>
</dbReference>
<dbReference type="InterPro" id="IPR050360">
    <property type="entry name" value="MFS_Sugar_Transporters"/>
</dbReference>
<dbReference type="PROSITE" id="PS50850">
    <property type="entry name" value="MFS"/>
    <property type="match status" value="1"/>
</dbReference>
<feature type="transmembrane region" description="Helical" evidence="9">
    <location>
        <begin position="398"/>
        <end position="417"/>
    </location>
</feature>
<evidence type="ECO:0000313" key="11">
    <source>
        <dbReference type="EMBL" id="PSN68627.1"/>
    </source>
</evidence>
<dbReference type="InterPro" id="IPR036259">
    <property type="entry name" value="MFS_trans_sf"/>
</dbReference>
<dbReference type="InterPro" id="IPR003663">
    <property type="entry name" value="Sugar/inositol_transpt"/>
</dbReference>
<dbReference type="EMBL" id="KZ678133">
    <property type="protein sequence ID" value="PSN68627.1"/>
    <property type="molecule type" value="Genomic_DNA"/>
</dbReference>
<keyword evidence="12" id="KW-1185">Reference proteome</keyword>
<evidence type="ECO:0000259" key="10">
    <source>
        <dbReference type="PROSITE" id="PS50850"/>
    </source>
</evidence>
<dbReference type="NCBIfam" id="TIGR00879">
    <property type="entry name" value="SP"/>
    <property type="match status" value="1"/>
</dbReference>
<accession>A0A2T2NT84</accession>
<evidence type="ECO:0000256" key="2">
    <source>
        <dbReference type="ARBA" id="ARBA00010992"/>
    </source>
</evidence>
<reference evidence="11 12" key="1">
    <citation type="journal article" date="2018" name="Front. Microbiol.">
        <title>Genome-Wide Analysis of Corynespora cassiicola Leaf Fall Disease Putative Effectors.</title>
        <authorList>
            <person name="Lopez D."/>
            <person name="Ribeiro S."/>
            <person name="Label P."/>
            <person name="Fumanal B."/>
            <person name="Venisse J.S."/>
            <person name="Kohler A."/>
            <person name="de Oliveira R.R."/>
            <person name="Labutti K."/>
            <person name="Lipzen A."/>
            <person name="Lail K."/>
            <person name="Bauer D."/>
            <person name="Ohm R.A."/>
            <person name="Barry K.W."/>
            <person name="Spatafora J."/>
            <person name="Grigoriev I.V."/>
            <person name="Martin F.M."/>
            <person name="Pujade-Renaud V."/>
        </authorList>
    </citation>
    <scope>NUCLEOTIDE SEQUENCE [LARGE SCALE GENOMIC DNA]</scope>
    <source>
        <strain evidence="11 12">Philippines</strain>
    </source>
</reference>
<dbReference type="FunFam" id="1.20.1250.20:FF:000090">
    <property type="entry name" value="MFS sugar transporter, putative"/>
    <property type="match status" value="1"/>
</dbReference>
<sequence length="525" mass="57667">MGISTILRGRSLRYGITASAGSCYLLFGYDQGVLGGLVTEPSFLSAIGYPSASFLGTIVALYNIGCLAGCMVAALFGNGLGRKNTIMLGCLIMVVGGIIQTATYGAAQLIVGRLISGLGNGMNTSTIPVYVSECSPAKHRGRSIAIQLSVVIFGTVVAYWLDYGTIKNLTGEVVWRFPIAFQNVFAIFTLITLPFLPETPRWLYSHGRMQEAVVVLARLQDTSEDDANVRMIEGEMAAALRLEQESVKFSFKDLVNDKTPIKNTRRLMLCFLIQFWQQFTGINVIAFYVTIVLEANVGLSRERSSLVAGCIQIAFWLGTFPPIFLLDKLGRRPVLMLGSVALLTAMAIFTAGIAVNTKATANLALAMLFVYEISFGMSWNSIPWLYAPEITPMQLRHVGSAVATFSEWLWTFVIAQVTPHAIENAGWKFYLLFCIMIALNIPFTYFFFPETSGKTLEEIDYIFAESALGTESGMEAGSPDATDKDWPQHVEKVVPHGETERPAANMRLERGRESPRGDGARLKRL</sequence>
<dbReference type="PROSITE" id="PS00217">
    <property type="entry name" value="SUGAR_TRANSPORT_2"/>
    <property type="match status" value="1"/>
</dbReference>
<dbReference type="InterPro" id="IPR020846">
    <property type="entry name" value="MFS_dom"/>
</dbReference>
<evidence type="ECO:0000313" key="12">
    <source>
        <dbReference type="Proteomes" id="UP000240883"/>
    </source>
</evidence>
<feature type="domain" description="Major facilitator superfamily (MFS) profile" evidence="10">
    <location>
        <begin position="16"/>
        <end position="452"/>
    </location>
</feature>
<feature type="transmembrane region" description="Helical" evidence="9">
    <location>
        <begin position="12"/>
        <end position="29"/>
    </location>
</feature>
<dbReference type="Proteomes" id="UP000240883">
    <property type="component" value="Unassembled WGS sequence"/>
</dbReference>
<keyword evidence="5 9" id="KW-1133">Transmembrane helix</keyword>
<dbReference type="PANTHER" id="PTHR48022">
    <property type="entry name" value="PLASTIDIC GLUCOSE TRANSPORTER 4"/>
    <property type="match status" value="1"/>
</dbReference>
<dbReference type="SUPFAM" id="SSF103473">
    <property type="entry name" value="MFS general substrate transporter"/>
    <property type="match status" value="1"/>
</dbReference>
<organism evidence="11 12">
    <name type="scientific">Corynespora cassiicola Philippines</name>
    <dbReference type="NCBI Taxonomy" id="1448308"/>
    <lineage>
        <taxon>Eukaryota</taxon>
        <taxon>Fungi</taxon>
        <taxon>Dikarya</taxon>
        <taxon>Ascomycota</taxon>
        <taxon>Pezizomycotina</taxon>
        <taxon>Dothideomycetes</taxon>
        <taxon>Pleosporomycetidae</taxon>
        <taxon>Pleosporales</taxon>
        <taxon>Corynesporascaceae</taxon>
        <taxon>Corynespora</taxon>
    </lineage>
</organism>
<evidence type="ECO:0000256" key="3">
    <source>
        <dbReference type="ARBA" id="ARBA00022448"/>
    </source>
</evidence>
<keyword evidence="6 9" id="KW-0472">Membrane</keyword>
<name>A0A2T2NT84_CORCC</name>
<feature type="transmembrane region" description="Helical" evidence="9">
    <location>
        <begin position="173"/>
        <end position="196"/>
    </location>
</feature>
<feature type="region of interest" description="Disordered" evidence="8">
    <location>
        <begin position="472"/>
        <end position="525"/>
    </location>
</feature>
<evidence type="ECO:0000256" key="4">
    <source>
        <dbReference type="ARBA" id="ARBA00022692"/>
    </source>
</evidence>
<feature type="transmembrane region" description="Helical" evidence="9">
    <location>
        <begin position="86"/>
        <end position="104"/>
    </location>
</feature>
<feature type="transmembrane region" description="Helical" evidence="9">
    <location>
        <begin position="267"/>
        <end position="293"/>
    </location>
</feature>
<comment type="subcellular location">
    <subcellularLocation>
        <location evidence="1">Membrane</location>
        <topology evidence="1">Multi-pass membrane protein</topology>
    </subcellularLocation>
</comment>
<keyword evidence="4 9" id="KW-0812">Transmembrane</keyword>
<evidence type="ECO:0000256" key="5">
    <source>
        <dbReference type="ARBA" id="ARBA00022989"/>
    </source>
</evidence>
<protein>
    <submittedName>
        <fullName evidence="11">General substrate transporter</fullName>
    </submittedName>
</protein>
<dbReference type="GO" id="GO:0005351">
    <property type="term" value="F:carbohydrate:proton symporter activity"/>
    <property type="evidence" value="ECO:0007669"/>
    <property type="project" value="TreeGrafter"/>
</dbReference>
<evidence type="ECO:0000256" key="7">
    <source>
        <dbReference type="RuleBase" id="RU003346"/>
    </source>
</evidence>
<comment type="similarity">
    <text evidence="2 7">Belongs to the major facilitator superfamily. Sugar transporter (TC 2.A.1.1) family.</text>
</comment>
<dbReference type="InterPro" id="IPR005828">
    <property type="entry name" value="MFS_sugar_transport-like"/>
</dbReference>
<dbReference type="AlphaFoldDB" id="A0A2T2NT84"/>